<feature type="region of interest" description="Disordered" evidence="1">
    <location>
        <begin position="1"/>
        <end position="25"/>
    </location>
</feature>
<sequence length="126" mass="13963">MQYAACSMQEEEEEEEEVEKHLSQSRREAVTGRCLSAMRPLGGAARRPAKLRASEVWPWARRDILAASIGWCRSAVRARTTRLVRGNAVAVCIKLSSSQPPGVDLINYSHRNGSSGQSDRSRSHTP</sequence>
<evidence type="ECO:0000313" key="3">
    <source>
        <dbReference type="Proteomes" id="UP001189429"/>
    </source>
</evidence>
<evidence type="ECO:0000256" key="1">
    <source>
        <dbReference type="SAM" id="MobiDB-lite"/>
    </source>
</evidence>
<feature type="compositionally biased region" description="Polar residues" evidence="1">
    <location>
        <begin position="109"/>
        <end position="118"/>
    </location>
</feature>
<accession>A0ABN9W419</accession>
<comment type="caution">
    <text evidence="2">The sequence shown here is derived from an EMBL/GenBank/DDBJ whole genome shotgun (WGS) entry which is preliminary data.</text>
</comment>
<dbReference type="EMBL" id="CAUYUJ010018123">
    <property type="protein sequence ID" value="CAK0880840.1"/>
    <property type="molecule type" value="Genomic_DNA"/>
</dbReference>
<keyword evidence="3" id="KW-1185">Reference proteome</keyword>
<reference evidence="2" key="1">
    <citation type="submission" date="2023-10" db="EMBL/GenBank/DDBJ databases">
        <authorList>
            <person name="Chen Y."/>
            <person name="Shah S."/>
            <person name="Dougan E. K."/>
            <person name="Thang M."/>
            <person name="Chan C."/>
        </authorList>
    </citation>
    <scope>NUCLEOTIDE SEQUENCE [LARGE SCALE GENOMIC DNA]</scope>
</reference>
<protein>
    <submittedName>
        <fullName evidence="2">Uncharacterized protein</fullName>
    </submittedName>
</protein>
<name>A0ABN9W419_9DINO</name>
<organism evidence="2 3">
    <name type="scientific">Prorocentrum cordatum</name>
    <dbReference type="NCBI Taxonomy" id="2364126"/>
    <lineage>
        <taxon>Eukaryota</taxon>
        <taxon>Sar</taxon>
        <taxon>Alveolata</taxon>
        <taxon>Dinophyceae</taxon>
        <taxon>Prorocentrales</taxon>
        <taxon>Prorocentraceae</taxon>
        <taxon>Prorocentrum</taxon>
    </lineage>
</organism>
<dbReference type="Proteomes" id="UP001189429">
    <property type="component" value="Unassembled WGS sequence"/>
</dbReference>
<gene>
    <name evidence="2" type="ORF">PCOR1329_LOCUS63864</name>
</gene>
<feature type="region of interest" description="Disordered" evidence="1">
    <location>
        <begin position="98"/>
        <end position="126"/>
    </location>
</feature>
<proteinExistence type="predicted"/>
<evidence type="ECO:0000313" key="2">
    <source>
        <dbReference type="EMBL" id="CAK0880840.1"/>
    </source>
</evidence>